<dbReference type="SUPFAM" id="SSF53187">
    <property type="entry name" value="Zn-dependent exopeptidases"/>
    <property type="match status" value="1"/>
</dbReference>
<feature type="binding site" evidence="7">
    <location>
        <position position="239"/>
    </location>
    <ligand>
        <name>Zn(2+)</name>
        <dbReference type="ChEBI" id="CHEBI:29105"/>
        <label>1</label>
    </ligand>
</feature>
<dbReference type="InterPro" id="IPR017141">
    <property type="entry name" value="Pept_M20_carboxypep"/>
</dbReference>
<dbReference type="GO" id="GO:0046872">
    <property type="term" value="F:metal ion binding"/>
    <property type="evidence" value="ECO:0007669"/>
    <property type="project" value="UniProtKB-KW"/>
</dbReference>
<name>A0A6A4HDI0_9AGAR</name>
<evidence type="ECO:0000256" key="1">
    <source>
        <dbReference type="ARBA" id="ARBA00006247"/>
    </source>
</evidence>
<dbReference type="OrthoDB" id="3064516at2759"/>
<evidence type="ECO:0000256" key="7">
    <source>
        <dbReference type="PIRSR" id="PIRSR037217-2"/>
    </source>
</evidence>
<evidence type="ECO:0000259" key="8">
    <source>
        <dbReference type="Pfam" id="PF07687"/>
    </source>
</evidence>
<accession>A0A6A4HDI0</accession>
<dbReference type="SUPFAM" id="SSF55031">
    <property type="entry name" value="Bacterial exopeptidase dimerisation domain"/>
    <property type="match status" value="1"/>
</dbReference>
<keyword evidence="2" id="KW-0645">Protease</keyword>
<dbReference type="InterPro" id="IPR011650">
    <property type="entry name" value="Peptidase_M20_dimer"/>
</dbReference>
<feature type="binding site" evidence="7">
    <location>
        <position position="267"/>
    </location>
    <ligand>
        <name>Zn(2+)</name>
        <dbReference type="ChEBI" id="CHEBI:29105"/>
        <label>2</label>
    </ligand>
</feature>
<dbReference type="AlphaFoldDB" id="A0A6A4HDI0"/>
<feature type="binding site" evidence="7">
    <location>
        <position position="204"/>
    </location>
    <ligand>
        <name>Zn(2+)</name>
        <dbReference type="ChEBI" id="CHEBI:29105"/>
        <label>1</label>
    </ligand>
</feature>
<evidence type="ECO:0000256" key="4">
    <source>
        <dbReference type="ARBA" id="ARBA00022801"/>
    </source>
</evidence>
<dbReference type="InterPro" id="IPR036264">
    <property type="entry name" value="Bact_exopeptidase_dim_dom"/>
</dbReference>
<dbReference type="PROSITE" id="PS00759">
    <property type="entry name" value="ARGE_DAPE_CPG2_2"/>
    <property type="match status" value="1"/>
</dbReference>
<reference evidence="9" key="1">
    <citation type="journal article" date="2019" name="Environ. Microbiol.">
        <title>Fungal ecological strategies reflected in gene transcription - a case study of two litter decomposers.</title>
        <authorList>
            <person name="Barbi F."/>
            <person name="Kohler A."/>
            <person name="Barry K."/>
            <person name="Baskaran P."/>
            <person name="Daum C."/>
            <person name="Fauchery L."/>
            <person name="Ihrmark K."/>
            <person name="Kuo A."/>
            <person name="LaButti K."/>
            <person name="Lipzen A."/>
            <person name="Morin E."/>
            <person name="Grigoriev I.V."/>
            <person name="Henrissat B."/>
            <person name="Lindahl B."/>
            <person name="Martin F."/>
        </authorList>
    </citation>
    <scope>NUCLEOTIDE SEQUENCE</scope>
    <source>
        <strain evidence="9">JB14</strain>
    </source>
</reference>
<dbReference type="InterPro" id="IPR047177">
    <property type="entry name" value="Pept_M20A"/>
</dbReference>
<feature type="binding site" evidence="7">
    <location>
        <position position="169"/>
    </location>
    <ligand>
        <name>Zn(2+)</name>
        <dbReference type="ChEBI" id="CHEBI:29105"/>
        <label>2</label>
    </ligand>
</feature>
<dbReference type="Proteomes" id="UP000799118">
    <property type="component" value="Unassembled WGS sequence"/>
</dbReference>
<feature type="active site" evidence="6">
    <location>
        <position position="171"/>
    </location>
</feature>
<keyword evidence="5 7" id="KW-0862">Zinc</keyword>
<dbReference type="InterPro" id="IPR001261">
    <property type="entry name" value="ArgE/DapE_CS"/>
</dbReference>
<dbReference type="CDD" id="cd05674">
    <property type="entry name" value="M20_yscS"/>
    <property type="match status" value="1"/>
</dbReference>
<organism evidence="9 10">
    <name type="scientific">Gymnopus androsaceus JB14</name>
    <dbReference type="NCBI Taxonomy" id="1447944"/>
    <lineage>
        <taxon>Eukaryota</taxon>
        <taxon>Fungi</taxon>
        <taxon>Dikarya</taxon>
        <taxon>Basidiomycota</taxon>
        <taxon>Agaricomycotina</taxon>
        <taxon>Agaricomycetes</taxon>
        <taxon>Agaricomycetidae</taxon>
        <taxon>Agaricales</taxon>
        <taxon>Marasmiineae</taxon>
        <taxon>Omphalotaceae</taxon>
        <taxon>Gymnopus</taxon>
    </lineage>
</organism>
<dbReference type="EMBL" id="ML769534">
    <property type="protein sequence ID" value="KAE9395297.1"/>
    <property type="molecule type" value="Genomic_DNA"/>
</dbReference>
<feature type="active site" description="Proton acceptor" evidence="6">
    <location>
        <position position="238"/>
    </location>
</feature>
<evidence type="ECO:0000256" key="3">
    <source>
        <dbReference type="ARBA" id="ARBA00022723"/>
    </source>
</evidence>
<feature type="binding site" evidence="7">
    <location>
        <position position="204"/>
    </location>
    <ligand>
        <name>Zn(2+)</name>
        <dbReference type="ChEBI" id="CHEBI:29105"/>
        <label>2</label>
    </ligand>
</feature>
<dbReference type="Gene3D" id="3.40.630.10">
    <property type="entry name" value="Zn peptidases"/>
    <property type="match status" value="1"/>
</dbReference>
<keyword evidence="10" id="KW-1185">Reference proteome</keyword>
<evidence type="ECO:0000313" key="9">
    <source>
        <dbReference type="EMBL" id="KAE9395297.1"/>
    </source>
</evidence>
<dbReference type="GO" id="GO:0051603">
    <property type="term" value="P:proteolysis involved in protein catabolic process"/>
    <property type="evidence" value="ECO:0007669"/>
    <property type="project" value="TreeGrafter"/>
</dbReference>
<gene>
    <name evidence="9" type="ORF">BT96DRAFT_922934</name>
</gene>
<dbReference type="Pfam" id="PF07687">
    <property type="entry name" value="M20_dimer"/>
    <property type="match status" value="1"/>
</dbReference>
<keyword evidence="4" id="KW-0378">Hydrolase</keyword>
<proteinExistence type="inferred from homology"/>
<dbReference type="Gene3D" id="1.10.150.900">
    <property type="match status" value="1"/>
</dbReference>
<evidence type="ECO:0000256" key="5">
    <source>
        <dbReference type="ARBA" id="ARBA00022833"/>
    </source>
</evidence>
<sequence>MDSKVSESPSNWVMTRPRSRYHLYALLLIPCLLLGSLAGHRRYYYAISNPDIDFSASSCAQVDALYPQSSKNTGLWEEFGQMLGTDEFKELAIGKLSGLIQIPSESYDNMPPPGQDSRWETMGLVHDYLVAEFPLINKTFSLAKVNTYGLIYEWTGTNSSLKPYILAAHQDVVPVNPETVSTWTHPPYSGFFDGESIWGRGASDDKASLTAIMLTLETLIKKDWTPERTIVLAFGFDEEASGIYGAKYLGKALEETYGRDAFAFIVDEGGGFKDVYGTIFATPGVAEKGHADIKLEVTSPGGHSSVPPVHTTIGYLASLITEFEKNPYPVELARDTVPYDNLVCMAAHSRDIPHSLKRAIFRSGHSNAALHRVEKDFVLQDKFYSSLVGTTQAVDIVSGGVKSNALPESAFAIINHRINTLSSVNETAARDTQTITSLARSLNLTLKAFGEDVIPESFYTTSHCSSQSSSTSSSKGHIELSLAFNHELEPAPRTPTSGKDSKPWDFLSGTIKATYYSHRAQGIKAETTATKGDDVNFDVEDEKKIIVSPGMSTGNTDTKYYWNLTRHIFRYNHKNAAYGSEIATGVHTVNENIPLDHYLEIIRFFTTLIMNADEAEVF</sequence>
<protein>
    <submittedName>
        <fullName evidence="9">Carboxypeptidase S</fullName>
    </submittedName>
</protein>
<dbReference type="PANTHER" id="PTHR45962">
    <property type="entry name" value="N-FATTY-ACYL-AMINO ACID SYNTHASE/HYDROLASE PM20D1"/>
    <property type="match status" value="1"/>
</dbReference>
<evidence type="ECO:0000256" key="6">
    <source>
        <dbReference type="PIRSR" id="PIRSR037217-1"/>
    </source>
</evidence>
<comment type="similarity">
    <text evidence="1">Belongs to the peptidase M20A family.</text>
</comment>
<keyword evidence="9" id="KW-0121">Carboxypeptidase</keyword>
<dbReference type="Pfam" id="PF01546">
    <property type="entry name" value="Peptidase_M20"/>
    <property type="match status" value="1"/>
</dbReference>
<feature type="binding site" evidence="7">
    <location>
        <position position="587"/>
    </location>
    <ligand>
        <name>Zn(2+)</name>
        <dbReference type="ChEBI" id="CHEBI:29105"/>
        <label>1</label>
    </ligand>
</feature>
<dbReference type="GO" id="GO:0004181">
    <property type="term" value="F:metallocarboxypeptidase activity"/>
    <property type="evidence" value="ECO:0007669"/>
    <property type="project" value="InterPro"/>
</dbReference>
<dbReference type="PIRSF" id="PIRSF037217">
    <property type="entry name" value="Carboxypeptidase_S"/>
    <property type="match status" value="1"/>
</dbReference>
<feature type="domain" description="Peptidase M20 dimerisation" evidence="8">
    <location>
        <begin position="285"/>
        <end position="427"/>
    </location>
</feature>
<evidence type="ECO:0000313" key="10">
    <source>
        <dbReference type="Proteomes" id="UP000799118"/>
    </source>
</evidence>
<keyword evidence="3 7" id="KW-0479">Metal-binding</keyword>
<evidence type="ECO:0000256" key="2">
    <source>
        <dbReference type="ARBA" id="ARBA00022670"/>
    </source>
</evidence>
<dbReference type="PANTHER" id="PTHR45962:SF1">
    <property type="entry name" value="N-FATTY-ACYL-AMINO ACID SYNTHASE_HYDROLASE PM20D1"/>
    <property type="match status" value="1"/>
</dbReference>
<dbReference type="GO" id="GO:0000328">
    <property type="term" value="C:fungal-type vacuole lumen"/>
    <property type="evidence" value="ECO:0007669"/>
    <property type="project" value="TreeGrafter"/>
</dbReference>
<dbReference type="InterPro" id="IPR002933">
    <property type="entry name" value="Peptidase_M20"/>
</dbReference>